<evidence type="ECO:0000313" key="1">
    <source>
        <dbReference type="EMBL" id="MBB6478716.1"/>
    </source>
</evidence>
<organism evidence="1 2">
    <name type="scientific">Spirochaeta isovalerica</name>
    <dbReference type="NCBI Taxonomy" id="150"/>
    <lineage>
        <taxon>Bacteria</taxon>
        <taxon>Pseudomonadati</taxon>
        <taxon>Spirochaetota</taxon>
        <taxon>Spirochaetia</taxon>
        <taxon>Spirochaetales</taxon>
        <taxon>Spirochaetaceae</taxon>
        <taxon>Spirochaeta</taxon>
    </lineage>
</organism>
<dbReference type="SUPFAM" id="SSF53850">
    <property type="entry name" value="Periplasmic binding protein-like II"/>
    <property type="match status" value="1"/>
</dbReference>
<dbReference type="InterPro" id="IPR006059">
    <property type="entry name" value="SBP"/>
</dbReference>
<sequence>MKRSVLLLVIPLMVFVSCTKGYREYNSDSEFSDSVMKWAYIFDPSVFSWNERLRELQWFEYVSQDLKGITVLSTAENIETHYWESQFLSKAFEEITGIRVDHKIQPEGNLVRDIMDQIENNNYHYDIYVNDTDMIGTHLRMGSVVNLSAYMEREGWQFTDPYLDLDDFLNLSMGQDYNKNQLQLPDQQFANLYWFRYDWFTRKDIKQLFKDQYGYELGVPLNWSAYEDIAEFFNNTRIDGKRVYGHIDYGKPSPSLGWRFTDSWLAMAGVGDPGIPNGLPVDDWGIRVENYVPVGSTTGRGGATDSPAAIYALKKYLEWLNKYAPAEARQWEWSDAGTRASEGDVAQRIFQYTTWLSDPSFHRPSSPVTDIDGSPKWRLAPSPHGKYWDPGMKSGYQDCGSWTIPKGITGKKRAAAWLWAQFCVSKSVSLKKYLIGGTPVRFSTVNSAYITKRMESYGGLIEFYRSKAQKSWTSSSLNVPYYSSMSQLWWKNIAESIRGVSSPEETMSKIANEQDELMSRLQLPLFSPEIEHSLGEDYWLNQNGSPKPEITDEPLPQTVSYEKLLREWRNEL</sequence>
<reference evidence="1 2" key="1">
    <citation type="submission" date="2020-08" db="EMBL/GenBank/DDBJ databases">
        <title>Genomic Encyclopedia of Type Strains, Phase IV (KMG-IV): sequencing the most valuable type-strain genomes for metagenomic binning, comparative biology and taxonomic classification.</title>
        <authorList>
            <person name="Goeker M."/>
        </authorList>
    </citation>
    <scope>NUCLEOTIDE SEQUENCE [LARGE SCALE GENOMIC DNA]</scope>
    <source>
        <strain evidence="1 2">DSM 2461</strain>
    </source>
</reference>
<dbReference type="Pfam" id="PF13416">
    <property type="entry name" value="SBP_bac_8"/>
    <property type="match status" value="1"/>
</dbReference>
<proteinExistence type="predicted"/>
<name>A0A841R4H8_9SPIO</name>
<accession>A0A841R4H8</accession>
<dbReference type="Gene3D" id="3.40.190.10">
    <property type="entry name" value="Periplasmic binding protein-like II"/>
    <property type="match status" value="2"/>
</dbReference>
<evidence type="ECO:0000313" key="2">
    <source>
        <dbReference type="Proteomes" id="UP000587760"/>
    </source>
</evidence>
<comment type="caution">
    <text evidence="1">The sequence shown here is derived from an EMBL/GenBank/DDBJ whole genome shotgun (WGS) entry which is preliminary data.</text>
</comment>
<dbReference type="AlphaFoldDB" id="A0A841R4H8"/>
<dbReference type="RefSeq" id="WP_221439769.1">
    <property type="nucleotide sequence ID" value="NZ_JACHGJ010000001.1"/>
</dbReference>
<protein>
    <submittedName>
        <fullName evidence="1">Glycerol transport system substrate-binding protein</fullName>
    </submittedName>
</protein>
<dbReference type="PROSITE" id="PS51257">
    <property type="entry name" value="PROKAR_LIPOPROTEIN"/>
    <property type="match status" value="1"/>
</dbReference>
<gene>
    <name evidence="1" type="ORF">HNR50_000349</name>
</gene>
<keyword evidence="2" id="KW-1185">Reference proteome</keyword>
<dbReference type="Proteomes" id="UP000587760">
    <property type="component" value="Unassembled WGS sequence"/>
</dbReference>
<dbReference type="EMBL" id="JACHGJ010000001">
    <property type="protein sequence ID" value="MBB6478716.1"/>
    <property type="molecule type" value="Genomic_DNA"/>
</dbReference>